<dbReference type="Proteomes" id="UP000195442">
    <property type="component" value="Unassembled WGS sequence"/>
</dbReference>
<keyword evidence="2" id="KW-1185">Reference proteome</keyword>
<dbReference type="Gene3D" id="3.20.20.60">
    <property type="entry name" value="Phosphoenolpyruvate-binding domains"/>
    <property type="match status" value="1"/>
</dbReference>
<evidence type="ECO:0000313" key="1">
    <source>
        <dbReference type="EMBL" id="SJM91638.1"/>
    </source>
</evidence>
<gene>
    <name evidence="1" type="ORF">CRENPOLYSF2_2310021</name>
</gene>
<dbReference type="InterPro" id="IPR040442">
    <property type="entry name" value="Pyrv_kinase-like_dom_sf"/>
</dbReference>
<sequence length="44" mass="4370">MALQEAAAQGKGAAALDGRLIDAASEKMASNVVRAAEAIAAKTK</sequence>
<proteinExistence type="predicted"/>
<dbReference type="AlphaFoldDB" id="A0A1R4H5U1"/>
<name>A0A1R4H5U1_9GAMM</name>
<dbReference type="EMBL" id="FUKJ01000148">
    <property type="protein sequence ID" value="SJM91638.1"/>
    <property type="molecule type" value="Genomic_DNA"/>
</dbReference>
<evidence type="ECO:0000313" key="2">
    <source>
        <dbReference type="Proteomes" id="UP000195442"/>
    </source>
</evidence>
<organism evidence="1 2">
    <name type="scientific">Crenothrix polyspora</name>
    <dbReference type="NCBI Taxonomy" id="360316"/>
    <lineage>
        <taxon>Bacteria</taxon>
        <taxon>Pseudomonadati</taxon>
        <taxon>Pseudomonadota</taxon>
        <taxon>Gammaproteobacteria</taxon>
        <taxon>Methylococcales</taxon>
        <taxon>Crenotrichaceae</taxon>
        <taxon>Crenothrix</taxon>
    </lineage>
</organism>
<protein>
    <submittedName>
        <fullName evidence="1">Uncharacterized protein</fullName>
    </submittedName>
</protein>
<accession>A0A1R4H5U1</accession>
<reference evidence="2" key="1">
    <citation type="submission" date="2017-02" db="EMBL/GenBank/DDBJ databases">
        <authorList>
            <person name="Daims H."/>
        </authorList>
    </citation>
    <scope>NUCLEOTIDE SEQUENCE [LARGE SCALE GENOMIC DNA]</scope>
</reference>